<dbReference type="AlphaFoldDB" id="K5VJI9"/>
<dbReference type="EMBL" id="JH930476">
    <property type="protein sequence ID" value="EKM51508.1"/>
    <property type="molecule type" value="Genomic_DNA"/>
</dbReference>
<sequence length="161" mass="17260">MSVLLIHGCLAAVSVAILIITWEKTFHQWMAARRLKVSLPVATCLLANGTYYFVVLLACEIAHMIAKTDNTASVQAVCNVLPQILMSRFMLNLRSSASSSVTSEMHTVSGRFSVPSFVVPEIGNIGESLDYAQAERLTCGLDEELGAGGNMGEHTSEGAVV</sequence>
<dbReference type="GeneID" id="18918059"/>
<accession>K5VJI9</accession>
<keyword evidence="1" id="KW-0472">Membrane</keyword>
<proteinExistence type="predicted"/>
<evidence type="ECO:0000313" key="3">
    <source>
        <dbReference type="Proteomes" id="UP000008370"/>
    </source>
</evidence>
<dbReference type="RefSeq" id="XP_007399320.1">
    <property type="nucleotide sequence ID" value="XM_007399258.1"/>
</dbReference>
<dbReference type="OrthoDB" id="2756498at2759"/>
<evidence type="ECO:0000256" key="1">
    <source>
        <dbReference type="SAM" id="Phobius"/>
    </source>
</evidence>
<name>K5VJI9_PHACS</name>
<keyword evidence="3" id="KW-1185">Reference proteome</keyword>
<keyword evidence="1" id="KW-1133">Transmembrane helix</keyword>
<dbReference type="Proteomes" id="UP000008370">
    <property type="component" value="Unassembled WGS sequence"/>
</dbReference>
<feature type="transmembrane region" description="Helical" evidence="1">
    <location>
        <begin position="40"/>
        <end position="59"/>
    </location>
</feature>
<reference evidence="2 3" key="1">
    <citation type="journal article" date="2012" name="BMC Genomics">
        <title>Comparative genomics of the white-rot fungi, Phanerochaete carnosa and P. chrysosporium, to elucidate the genetic basis of the distinct wood types they colonize.</title>
        <authorList>
            <person name="Suzuki H."/>
            <person name="MacDonald J."/>
            <person name="Syed K."/>
            <person name="Salamov A."/>
            <person name="Hori C."/>
            <person name="Aerts A."/>
            <person name="Henrissat B."/>
            <person name="Wiebenga A."/>
            <person name="vanKuyk P.A."/>
            <person name="Barry K."/>
            <person name="Lindquist E."/>
            <person name="LaButti K."/>
            <person name="Lapidus A."/>
            <person name="Lucas S."/>
            <person name="Coutinho P."/>
            <person name="Gong Y."/>
            <person name="Samejima M."/>
            <person name="Mahadevan R."/>
            <person name="Abou-Zaid M."/>
            <person name="de Vries R.P."/>
            <person name="Igarashi K."/>
            <person name="Yadav J.S."/>
            <person name="Grigoriev I.V."/>
            <person name="Master E.R."/>
        </authorList>
    </citation>
    <scope>NUCLEOTIDE SEQUENCE [LARGE SCALE GENOMIC DNA]</scope>
    <source>
        <strain evidence="2 3">HHB-10118-sp</strain>
    </source>
</reference>
<dbReference type="InParanoid" id="K5VJI9"/>
<dbReference type="HOGENOM" id="CLU_1644308_0_0_1"/>
<dbReference type="KEGG" id="pco:PHACADRAFT_261692"/>
<protein>
    <submittedName>
        <fullName evidence="2">Uncharacterized protein</fullName>
    </submittedName>
</protein>
<organism evidence="2 3">
    <name type="scientific">Phanerochaete carnosa (strain HHB-10118-sp)</name>
    <name type="common">White-rot fungus</name>
    <name type="synonym">Peniophora carnosa</name>
    <dbReference type="NCBI Taxonomy" id="650164"/>
    <lineage>
        <taxon>Eukaryota</taxon>
        <taxon>Fungi</taxon>
        <taxon>Dikarya</taxon>
        <taxon>Basidiomycota</taxon>
        <taxon>Agaricomycotina</taxon>
        <taxon>Agaricomycetes</taxon>
        <taxon>Polyporales</taxon>
        <taxon>Phanerochaetaceae</taxon>
        <taxon>Phanerochaete</taxon>
    </lineage>
</organism>
<keyword evidence="1" id="KW-0812">Transmembrane</keyword>
<gene>
    <name evidence="2" type="ORF">PHACADRAFT_261692</name>
</gene>
<evidence type="ECO:0000313" key="2">
    <source>
        <dbReference type="EMBL" id="EKM51508.1"/>
    </source>
</evidence>